<dbReference type="OrthoDB" id="2972792at2"/>
<dbReference type="Proteomes" id="UP000253314">
    <property type="component" value="Unassembled WGS sequence"/>
</dbReference>
<name>A0A366XZL6_9BACI</name>
<evidence type="ECO:0000313" key="1">
    <source>
        <dbReference type="EMBL" id="RBW71046.1"/>
    </source>
</evidence>
<sequence>MLSARHEEYQSNPEAGLMSREQMRRYNKLFLDFQGFFNRPLTHKERNFIKWIVVKEIEVEPFILSSEQTVSNH</sequence>
<keyword evidence="2" id="KW-1185">Reference proteome</keyword>
<dbReference type="RefSeq" id="WP_113804526.1">
    <property type="nucleotide sequence ID" value="NZ_QOCW01000002.1"/>
</dbReference>
<comment type="caution">
    <text evidence="1">The sequence shown here is derived from an EMBL/GenBank/DDBJ whole genome shotgun (WGS) entry which is preliminary data.</text>
</comment>
<proteinExistence type="predicted"/>
<reference evidence="1 2" key="1">
    <citation type="submission" date="2018-07" db="EMBL/GenBank/DDBJ databases">
        <title>Lottiidibacillus patelloidae gen. nov., sp. nov., isolated from the intestinal tract of a marine limpet and the reclassification of B. taeanensis BH030017T, B. algicola KMM 3737T and B. hwajinpoensis SW-72T as genus Lottiidibacillus.</title>
        <authorList>
            <person name="Liu R."/>
            <person name="Huang Z."/>
        </authorList>
    </citation>
    <scope>NUCLEOTIDE SEQUENCE [LARGE SCALE GENOMIC DNA]</scope>
    <source>
        <strain evidence="1 2">BH030017</strain>
    </source>
</reference>
<organism evidence="1 2">
    <name type="scientific">Bacillus taeanensis</name>
    <dbReference type="NCBI Taxonomy" id="273032"/>
    <lineage>
        <taxon>Bacteria</taxon>
        <taxon>Bacillati</taxon>
        <taxon>Bacillota</taxon>
        <taxon>Bacilli</taxon>
        <taxon>Bacillales</taxon>
        <taxon>Bacillaceae</taxon>
        <taxon>Bacillus</taxon>
    </lineage>
</organism>
<protein>
    <submittedName>
        <fullName evidence="1">Uncharacterized protein</fullName>
    </submittedName>
</protein>
<dbReference type="AlphaFoldDB" id="A0A366XZL6"/>
<evidence type="ECO:0000313" key="2">
    <source>
        <dbReference type="Proteomes" id="UP000253314"/>
    </source>
</evidence>
<accession>A0A366XZL6</accession>
<gene>
    <name evidence="1" type="ORF">DS031_03375</name>
</gene>
<dbReference type="EMBL" id="QOCW01000002">
    <property type="protein sequence ID" value="RBW71046.1"/>
    <property type="molecule type" value="Genomic_DNA"/>
</dbReference>